<evidence type="ECO:0000259" key="4">
    <source>
        <dbReference type="SMART" id="SM01043"/>
    </source>
</evidence>
<feature type="domain" description="Bacterial transcriptional activator" evidence="4">
    <location>
        <begin position="91"/>
        <end position="236"/>
    </location>
</feature>
<keyword evidence="2" id="KW-0238">DNA-binding</keyword>
<dbReference type="Gene3D" id="3.40.50.300">
    <property type="entry name" value="P-loop containing nucleotide triphosphate hydrolases"/>
    <property type="match status" value="1"/>
</dbReference>
<dbReference type="PANTHER" id="PTHR47691:SF3">
    <property type="entry name" value="HTH-TYPE TRANSCRIPTIONAL REGULATOR RV0890C-RELATED"/>
    <property type="match status" value="1"/>
</dbReference>
<reference evidence="5 6" key="1">
    <citation type="submission" date="2021-03" db="EMBL/GenBank/DDBJ databases">
        <title>Glycomyces sp. nov., a novel actinomycete isolated from soil.</title>
        <authorList>
            <person name="Yang X."/>
            <person name="Xu X."/>
        </authorList>
    </citation>
    <scope>NUCLEOTIDE SEQUENCE [LARGE SCALE GENOMIC DNA]</scope>
    <source>
        <strain evidence="5 6">NEAU-S30</strain>
    </source>
</reference>
<dbReference type="InterPro" id="IPR011990">
    <property type="entry name" value="TPR-like_helical_dom_sf"/>
</dbReference>
<dbReference type="SMART" id="SM00862">
    <property type="entry name" value="Trans_reg_C"/>
    <property type="match status" value="1"/>
</dbReference>
<evidence type="ECO:0000313" key="6">
    <source>
        <dbReference type="Proteomes" id="UP000681341"/>
    </source>
</evidence>
<dbReference type="RefSeq" id="WP_208498288.1">
    <property type="nucleotide sequence ID" value="NZ_JAGFNP010000011.1"/>
</dbReference>
<dbReference type="SMART" id="SM01043">
    <property type="entry name" value="BTAD"/>
    <property type="match status" value="1"/>
</dbReference>
<organism evidence="5 6">
    <name type="scientific">Glycomyces niveus</name>
    <dbReference type="NCBI Taxonomy" id="2820287"/>
    <lineage>
        <taxon>Bacteria</taxon>
        <taxon>Bacillati</taxon>
        <taxon>Actinomycetota</taxon>
        <taxon>Actinomycetes</taxon>
        <taxon>Glycomycetales</taxon>
        <taxon>Glycomycetaceae</taxon>
        <taxon>Glycomyces</taxon>
    </lineage>
</organism>
<dbReference type="InterPro" id="IPR016032">
    <property type="entry name" value="Sig_transdc_resp-reg_C-effctor"/>
</dbReference>
<evidence type="ECO:0000256" key="1">
    <source>
        <dbReference type="ARBA" id="ARBA00005820"/>
    </source>
</evidence>
<gene>
    <name evidence="5" type="ORF">J5V16_18560</name>
</gene>
<dbReference type="Pfam" id="PF03704">
    <property type="entry name" value="BTAD"/>
    <property type="match status" value="1"/>
</dbReference>
<dbReference type="PANTHER" id="PTHR47691">
    <property type="entry name" value="REGULATOR-RELATED"/>
    <property type="match status" value="1"/>
</dbReference>
<feature type="domain" description="OmpR/PhoB-type" evidence="3">
    <location>
        <begin position="16"/>
        <end position="86"/>
    </location>
</feature>
<name>A0ABS3U7S6_9ACTN</name>
<dbReference type="Proteomes" id="UP000681341">
    <property type="component" value="Unassembled WGS sequence"/>
</dbReference>
<dbReference type="InterPro" id="IPR005158">
    <property type="entry name" value="BTAD"/>
</dbReference>
<evidence type="ECO:0000256" key="2">
    <source>
        <dbReference type="ARBA" id="ARBA00023125"/>
    </source>
</evidence>
<proteinExistence type="inferred from homology"/>
<keyword evidence="6" id="KW-1185">Reference proteome</keyword>
<dbReference type="InterPro" id="IPR058852">
    <property type="entry name" value="HTH_77"/>
</dbReference>
<evidence type="ECO:0000313" key="5">
    <source>
        <dbReference type="EMBL" id="MBO3734834.1"/>
    </source>
</evidence>
<protein>
    <submittedName>
        <fullName evidence="5">AfsR family transcriptional regulator</fullName>
    </submittedName>
</protein>
<dbReference type="PRINTS" id="PR00364">
    <property type="entry name" value="DISEASERSIST"/>
</dbReference>
<dbReference type="Pfam" id="PF25872">
    <property type="entry name" value="HTH_77"/>
    <property type="match status" value="1"/>
</dbReference>
<evidence type="ECO:0000259" key="3">
    <source>
        <dbReference type="SMART" id="SM00862"/>
    </source>
</evidence>
<comment type="similarity">
    <text evidence="1">Belongs to the AfsR/DnrI/RedD regulatory family.</text>
</comment>
<dbReference type="InterPro" id="IPR036388">
    <property type="entry name" value="WH-like_DNA-bd_sf"/>
</dbReference>
<dbReference type="EMBL" id="JAGFNP010000011">
    <property type="protein sequence ID" value="MBO3734834.1"/>
    <property type="molecule type" value="Genomic_DNA"/>
</dbReference>
<comment type="caution">
    <text evidence="5">The sequence shown here is derived from an EMBL/GenBank/DDBJ whole genome shotgun (WGS) entry which is preliminary data.</text>
</comment>
<dbReference type="InterPro" id="IPR001867">
    <property type="entry name" value="OmpR/PhoB-type_DNA-bd"/>
</dbReference>
<dbReference type="Gene3D" id="1.25.40.10">
    <property type="entry name" value="Tetratricopeptide repeat domain"/>
    <property type="match status" value="2"/>
</dbReference>
<dbReference type="Gene3D" id="1.10.10.10">
    <property type="entry name" value="Winged helix-like DNA-binding domain superfamily/Winged helix DNA-binding domain"/>
    <property type="match status" value="1"/>
</dbReference>
<dbReference type="SUPFAM" id="SSF48452">
    <property type="entry name" value="TPR-like"/>
    <property type="match status" value="2"/>
</dbReference>
<sequence>MRVELLGPLRLLDEDGTELTVPAGRQRALLARLALATGPVPAAALIDAAWPDHPPANANGALHTQLSRLRGLLGPRLEHGPGGYRLDAAETDVDAFETLAARTEAASREDASAAARAAAEAALALWRGPALADLDGPAFADAARTRLAMRRDAVAALHLEARLRLEGADAVLADLAARHGADPLNEPDAARYMLALAAAGRRAEALAVFEAVRGKLADELGVDPSRVLRDAHLDVLRGTEPQAPQQRAHRLPEPLTACIGRESEIAAVTGLLGANRLVTLTGPGGTGKTRLAVETAHRLAAEGRDVRLVELAPVVDPQRLPEVVGDTIGLGESILARRSEDPRTRLTEALWGRELLLAVDNCEHLIEDAADLLAHLLGRVPGLRVLATSREALGITGEAVLGVGPLPLPAGVASVADLRAHAAVALFEERAGQSDPAFTVDEANADLVLQVCTALDGLPLAIELAAARLKSMSLQDLAARLDDRFGLLGRGPRTAEPRQRTLRAVVDWSWDLLDPAERLVLARMSVFSGSADLAAACEVCSATADEITGLVEKSLVQRLPGGRYRLLETVREYAAARLAEAGETAERFERHAEHYTALAEEAEPHLMRAEQVEWLDRLATDHANLFAAIRRMVAAGNARVAYRAIAPLSWYWWMRGYRDEGMELARQVRAMPLGADDDVDPLHRAKVAMAGSWGLWSGRLDPAAIDAEFAAAQRISEEHDLYEVEPLLQMIPMIRAMIAGDADRLGEIIERAGISGSSWVRGIGLLFISELSYQAGRPEDAAAELAESNAIFAALGERFGLILSWQGLANDLMAAGDYQGAKTLLLRAIAAEAEFGADLADSVIAEHLWRIDAEHGDDPAAMLERMRAYRERAERIGNQENALAARNAAAICLRRMGRLDEALRELLDAETDLPQYRSFSEVTMQLYRQLAALAREKGDPDLEARAAAMLEQSTWPFSS</sequence>
<dbReference type="SUPFAM" id="SSF46894">
    <property type="entry name" value="C-terminal effector domain of the bipartite response regulators"/>
    <property type="match status" value="1"/>
</dbReference>
<dbReference type="InterPro" id="IPR027417">
    <property type="entry name" value="P-loop_NTPase"/>
</dbReference>
<dbReference type="SUPFAM" id="SSF52540">
    <property type="entry name" value="P-loop containing nucleoside triphosphate hydrolases"/>
    <property type="match status" value="1"/>
</dbReference>
<accession>A0ABS3U7S6</accession>